<dbReference type="InterPro" id="IPR043129">
    <property type="entry name" value="ATPase_NBD"/>
</dbReference>
<dbReference type="Pfam" id="PF01869">
    <property type="entry name" value="BcrAD_BadFG"/>
    <property type="match status" value="1"/>
</dbReference>
<organism evidence="2 3">
    <name type="scientific">Rhodobacter lacus</name>
    <dbReference type="NCBI Taxonomy" id="1641972"/>
    <lineage>
        <taxon>Bacteria</taxon>
        <taxon>Pseudomonadati</taxon>
        <taxon>Pseudomonadota</taxon>
        <taxon>Alphaproteobacteria</taxon>
        <taxon>Rhodobacterales</taxon>
        <taxon>Rhodobacter group</taxon>
        <taxon>Rhodobacter</taxon>
    </lineage>
</organism>
<feature type="domain" description="ATPase BadF/BadG/BcrA/BcrD type" evidence="1">
    <location>
        <begin position="4"/>
        <end position="220"/>
    </location>
</feature>
<dbReference type="RefSeq" id="WP_377392579.1">
    <property type="nucleotide sequence ID" value="NZ_JBHUIX010000014.1"/>
</dbReference>
<dbReference type="CDD" id="cd24082">
    <property type="entry name" value="ASKHA_NBD_GspK-like"/>
    <property type="match status" value="1"/>
</dbReference>
<keyword evidence="3" id="KW-1185">Reference proteome</keyword>
<proteinExistence type="predicted"/>
<evidence type="ECO:0000259" key="1">
    <source>
        <dbReference type="Pfam" id="PF01869"/>
    </source>
</evidence>
<dbReference type="InterPro" id="IPR002731">
    <property type="entry name" value="ATPase_BadF"/>
</dbReference>
<dbReference type="Proteomes" id="UP001597413">
    <property type="component" value="Unassembled WGS sequence"/>
</dbReference>
<dbReference type="SUPFAM" id="SSF53067">
    <property type="entry name" value="Actin-like ATPase domain"/>
    <property type="match status" value="2"/>
</dbReference>
<dbReference type="Gene3D" id="3.30.420.40">
    <property type="match status" value="2"/>
</dbReference>
<evidence type="ECO:0000313" key="3">
    <source>
        <dbReference type="Proteomes" id="UP001597413"/>
    </source>
</evidence>
<accession>A0ABW5ADD2</accession>
<dbReference type="EMBL" id="JBHUIX010000014">
    <property type="protein sequence ID" value="MFD2175546.1"/>
    <property type="molecule type" value="Genomic_DNA"/>
</dbReference>
<sequence length="274" mass="28209">MIYLGMDGGGSGCRAVLADAMGQVLARGEGGPANIASDFDTAAARLLALARELIAERPMSEVRAVLGVAGANLAGAGDRLAAALPFRAKVVQDVIPSVRGALGRADGIVAALGTGSVFARQIGGEVRVIGGWGFRLGDEASGAWMGRLLLNRIARMIDGYAPLSPLAKAVLEDLGGGPGLVAFTLTKTPGDHARLVYRMAAALEDPLSQEVLAETQRELRRAIGLLQTDPPLPVAWQGTLGDTLALADWPRRAPLGTALDGALAMAQDAATWTG</sequence>
<reference evidence="3" key="1">
    <citation type="journal article" date="2019" name="Int. J. Syst. Evol. Microbiol.">
        <title>The Global Catalogue of Microorganisms (GCM) 10K type strain sequencing project: providing services to taxonomists for standard genome sequencing and annotation.</title>
        <authorList>
            <consortium name="The Broad Institute Genomics Platform"/>
            <consortium name="The Broad Institute Genome Sequencing Center for Infectious Disease"/>
            <person name="Wu L."/>
            <person name="Ma J."/>
        </authorList>
    </citation>
    <scope>NUCLEOTIDE SEQUENCE [LARGE SCALE GENOMIC DNA]</scope>
    <source>
        <strain evidence="3">CCUG 55131</strain>
    </source>
</reference>
<dbReference type="PANTHER" id="PTHR43190:SF3">
    <property type="entry name" value="N-ACETYL-D-GLUCOSAMINE KINASE"/>
    <property type="match status" value="1"/>
</dbReference>
<dbReference type="InterPro" id="IPR052519">
    <property type="entry name" value="Euk-type_GlcNAc_Kinase"/>
</dbReference>
<evidence type="ECO:0000313" key="2">
    <source>
        <dbReference type="EMBL" id="MFD2175546.1"/>
    </source>
</evidence>
<comment type="caution">
    <text evidence="2">The sequence shown here is derived from an EMBL/GenBank/DDBJ whole genome shotgun (WGS) entry which is preliminary data.</text>
</comment>
<dbReference type="PANTHER" id="PTHR43190">
    <property type="entry name" value="N-ACETYL-D-GLUCOSAMINE KINASE"/>
    <property type="match status" value="1"/>
</dbReference>
<gene>
    <name evidence="2" type="ORF">ACFSM0_15745</name>
</gene>
<protein>
    <submittedName>
        <fullName evidence="2">BadF/BadG/BcrA/BcrD ATPase family protein</fullName>
    </submittedName>
</protein>
<name>A0ABW5ADD2_9RHOB</name>